<proteinExistence type="predicted"/>
<evidence type="ECO:0000256" key="1">
    <source>
        <dbReference type="SAM" id="MobiDB-lite"/>
    </source>
</evidence>
<feature type="region of interest" description="Disordered" evidence="1">
    <location>
        <begin position="31"/>
        <end position="51"/>
    </location>
</feature>
<evidence type="ECO:0000313" key="2">
    <source>
        <dbReference type="EMBL" id="GMN54411.1"/>
    </source>
</evidence>
<dbReference type="EMBL" id="BTGU01000051">
    <property type="protein sequence ID" value="GMN54411.1"/>
    <property type="molecule type" value="Genomic_DNA"/>
</dbReference>
<accession>A0AA88B047</accession>
<keyword evidence="3" id="KW-1185">Reference proteome</keyword>
<dbReference type="Proteomes" id="UP001187192">
    <property type="component" value="Unassembled WGS sequence"/>
</dbReference>
<organism evidence="2 3">
    <name type="scientific">Ficus carica</name>
    <name type="common">Common fig</name>
    <dbReference type="NCBI Taxonomy" id="3494"/>
    <lineage>
        <taxon>Eukaryota</taxon>
        <taxon>Viridiplantae</taxon>
        <taxon>Streptophyta</taxon>
        <taxon>Embryophyta</taxon>
        <taxon>Tracheophyta</taxon>
        <taxon>Spermatophyta</taxon>
        <taxon>Magnoliopsida</taxon>
        <taxon>eudicotyledons</taxon>
        <taxon>Gunneridae</taxon>
        <taxon>Pentapetalae</taxon>
        <taxon>rosids</taxon>
        <taxon>fabids</taxon>
        <taxon>Rosales</taxon>
        <taxon>Moraceae</taxon>
        <taxon>Ficeae</taxon>
        <taxon>Ficus</taxon>
    </lineage>
</organism>
<reference evidence="2" key="1">
    <citation type="submission" date="2023-07" db="EMBL/GenBank/DDBJ databases">
        <title>draft genome sequence of fig (Ficus carica).</title>
        <authorList>
            <person name="Takahashi T."/>
            <person name="Nishimura K."/>
        </authorList>
    </citation>
    <scope>NUCLEOTIDE SEQUENCE</scope>
</reference>
<dbReference type="AlphaFoldDB" id="A0AA88B047"/>
<comment type="caution">
    <text evidence="2">The sequence shown here is derived from an EMBL/GenBank/DDBJ whole genome shotgun (WGS) entry which is preliminary data.</text>
</comment>
<gene>
    <name evidence="2" type="ORF">TIFTF001_023540</name>
</gene>
<evidence type="ECO:0000313" key="3">
    <source>
        <dbReference type="Proteomes" id="UP001187192"/>
    </source>
</evidence>
<name>A0AA88B047_FICCA</name>
<sequence length="78" mass="8713">MNALIQNLLSSLSIRGTSRVPLSLDIAAGRGRASEMGKPKQSQCQPKKDKSEEEVFDQALKYSVNNIRSCMFMLFNAY</sequence>
<protein>
    <submittedName>
        <fullName evidence="2">Uncharacterized protein</fullName>
    </submittedName>
</protein>